<keyword evidence="3" id="KW-1185">Reference proteome</keyword>
<proteinExistence type="predicted"/>
<dbReference type="InterPro" id="IPR041577">
    <property type="entry name" value="RT_RNaseH_2"/>
</dbReference>
<dbReference type="InterPro" id="IPR050951">
    <property type="entry name" value="Retrovirus_Pol_polyprotein"/>
</dbReference>
<dbReference type="OrthoDB" id="6745853at2759"/>
<reference evidence="2" key="1">
    <citation type="submission" date="2019-08" db="EMBL/GenBank/DDBJ databases">
        <title>The genome of the North American firefly Photinus pyralis.</title>
        <authorList>
            <consortium name="Photinus pyralis genome working group"/>
            <person name="Fallon T.R."/>
            <person name="Sander Lower S.E."/>
            <person name="Weng J.-K."/>
        </authorList>
    </citation>
    <scope>NUCLEOTIDE SEQUENCE</scope>
    <source>
        <strain evidence="2">TRF0915ILg1</strain>
        <tissue evidence="2">Whole body</tissue>
    </source>
</reference>
<dbReference type="AlphaFoldDB" id="A0A8K0CBI0"/>
<dbReference type="InterPro" id="IPR000477">
    <property type="entry name" value="RT_dom"/>
</dbReference>
<dbReference type="GO" id="GO:0071897">
    <property type="term" value="P:DNA biosynthetic process"/>
    <property type="evidence" value="ECO:0007669"/>
    <property type="project" value="UniProtKB-ARBA"/>
</dbReference>
<evidence type="ECO:0000313" key="3">
    <source>
        <dbReference type="Proteomes" id="UP000801492"/>
    </source>
</evidence>
<dbReference type="SUPFAM" id="SSF56672">
    <property type="entry name" value="DNA/RNA polymerases"/>
    <property type="match status" value="1"/>
</dbReference>
<protein>
    <recommendedName>
        <fullName evidence="1">Reverse transcriptase domain-containing protein</fullName>
    </recommendedName>
</protein>
<dbReference type="Proteomes" id="UP000801492">
    <property type="component" value="Unassembled WGS sequence"/>
</dbReference>
<name>A0A8K0CBI0_IGNLU</name>
<dbReference type="Pfam" id="PF17919">
    <property type="entry name" value="RT_RNaseH_2"/>
    <property type="match status" value="1"/>
</dbReference>
<dbReference type="PANTHER" id="PTHR37984:SF13">
    <property type="entry name" value="RIBONUCLEASE H"/>
    <property type="match status" value="1"/>
</dbReference>
<dbReference type="CDD" id="cd01647">
    <property type="entry name" value="RT_LTR"/>
    <property type="match status" value="1"/>
</dbReference>
<dbReference type="InterPro" id="IPR043502">
    <property type="entry name" value="DNA/RNA_pol_sf"/>
</dbReference>
<dbReference type="PROSITE" id="PS50878">
    <property type="entry name" value="RT_POL"/>
    <property type="match status" value="1"/>
</dbReference>
<feature type="domain" description="Reverse transcriptase" evidence="1">
    <location>
        <begin position="356"/>
        <end position="534"/>
    </location>
</feature>
<evidence type="ECO:0000313" key="2">
    <source>
        <dbReference type="EMBL" id="KAF2880630.1"/>
    </source>
</evidence>
<dbReference type="Gene3D" id="3.30.70.270">
    <property type="match status" value="2"/>
</dbReference>
<sequence length="666" mass="75137">MTRKPETRLQSGKVSKGDLCSPVEVDEKTYQELTDILVNHFKPTRLIIDERFKFNTRVQQQDESISEFVVALNHLAKICNFGTFLKDALRDRLLCGIKDSHIQHRLRTVESDFDETLKKALLLEEASKNANLFSVSQSTLVNKIQASKNASKFNNYNKNKYKTVQCTVCSKMGHSQSVSLNQVNPPIQLTVSVSRKKVLFDLDTGCAFTLLSEEVYEACVKTSPWIKTSLQECNIKLKAYWFKKPLPIMGKAIVNVGYKGKNFSRDWIKSIELLNYNSAGTITISNIVSAGTVDQDVINLKKKFKSVFDLHRRKILGHEAKLVFRDENVGPIFCKARPVAYAIKDAVEKELKRLVNSGVLKPVTNSEWASPVVVVSKPDGSIRICADFKITINRFLSKEHYPLPSPKDIYASLAGGVVFTSLDLSEAYLQLPVHKESQPLLTINTHVELLQYQRLAFGIAPGPSKFQKIMDRILIGPNGTSCYLDNILIAGKSREDCLKKTLLVLERLQNHNIRVRVDKCDFFVSRLKYLGHIIDKNGIRSDEELLKAIKFAPRPTNKTELKSYLGLINFNCHFVKNLSGNIVPLYELTEKGKQWEWSKECESIFKGSKHGFALQDVLSLYDPTKKLKLTYDSSCYGVGAVLSHVINGEEKPISFASKTLSSAEKN</sequence>
<gene>
    <name evidence="2" type="ORF">ILUMI_25549</name>
</gene>
<dbReference type="Gene3D" id="3.10.10.10">
    <property type="entry name" value="HIV Type 1 Reverse Transcriptase, subunit A, domain 1"/>
    <property type="match status" value="1"/>
</dbReference>
<comment type="caution">
    <text evidence="2">The sequence shown here is derived from an EMBL/GenBank/DDBJ whole genome shotgun (WGS) entry which is preliminary data.</text>
</comment>
<accession>A0A8K0CBI0</accession>
<dbReference type="InterPro" id="IPR043128">
    <property type="entry name" value="Rev_trsase/Diguanyl_cyclase"/>
</dbReference>
<dbReference type="Pfam" id="PF00078">
    <property type="entry name" value="RVT_1"/>
    <property type="match status" value="1"/>
</dbReference>
<dbReference type="EMBL" id="VTPC01090935">
    <property type="protein sequence ID" value="KAF2880630.1"/>
    <property type="molecule type" value="Genomic_DNA"/>
</dbReference>
<dbReference type="FunFam" id="3.30.70.270:FF:000063">
    <property type="entry name" value="Zinc knuckle domaincontaining protein"/>
    <property type="match status" value="1"/>
</dbReference>
<organism evidence="2 3">
    <name type="scientific">Ignelater luminosus</name>
    <name type="common">Cucubano</name>
    <name type="synonym">Pyrophorus luminosus</name>
    <dbReference type="NCBI Taxonomy" id="2038154"/>
    <lineage>
        <taxon>Eukaryota</taxon>
        <taxon>Metazoa</taxon>
        <taxon>Ecdysozoa</taxon>
        <taxon>Arthropoda</taxon>
        <taxon>Hexapoda</taxon>
        <taxon>Insecta</taxon>
        <taxon>Pterygota</taxon>
        <taxon>Neoptera</taxon>
        <taxon>Endopterygota</taxon>
        <taxon>Coleoptera</taxon>
        <taxon>Polyphaga</taxon>
        <taxon>Elateriformia</taxon>
        <taxon>Elateroidea</taxon>
        <taxon>Elateridae</taxon>
        <taxon>Agrypninae</taxon>
        <taxon>Pyrophorini</taxon>
        <taxon>Ignelater</taxon>
    </lineage>
</organism>
<dbReference type="PANTHER" id="PTHR37984">
    <property type="entry name" value="PROTEIN CBG26694"/>
    <property type="match status" value="1"/>
</dbReference>
<evidence type="ECO:0000259" key="1">
    <source>
        <dbReference type="PROSITE" id="PS50878"/>
    </source>
</evidence>